<accession>A0ABR3GM38</accession>
<feature type="compositionally biased region" description="Polar residues" evidence="3">
    <location>
        <begin position="128"/>
        <end position="140"/>
    </location>
</feature>
<gene>
    <name evidence="4" type="ORF">Q9L58_004355</name>
</gene>
<protein>
    <submittedName>
        <fullName evidence="4">Uncharacterized protein</fullName>
    </submittedName>
</protein>
<dbReference type="InterPro" id="IPR021858">
    <property type="entry name" value="Fun_TF"/>
</dbReference>
<evidence type="ECO:0000256" key="2">
    <source>
        <dbReference type="ARBA" id="ARBA00023242"/>
    </source>
</evidence>
<evidence type="ECO:0000256" key="1">
    <source>
        <dbReference type="ARBA" id="ARBA00004123"/>
    </source>
</evidence>
<comment type="caution">
    <text evidence="4">The sequence shown here is derived from an EMBL/GenBank/DDBJ whole genome shotgun (WGS) entry which is preliminary data.</text>
</comment>
<organism evidence="4 5">
    <name type="scientific">Discina gigas</name>
    <dbReference type="NCBI Taxonomy" id="1032678"/>
    <lineage>
        <taxon>Eukaryota</taxon>
        <taxon>Fungi</taxon>
        <taxon>Dikarya</taxon>
        <taxon>Ascomycota</taxon>
        <taxon>Pezizomycotina</taxon>
        <taxon>Pezizomycetes</taxon>
        <taxon>Pezizales</taxon>
        <taxon>Discinaceae</taxon>
        <taxon>Discina</taxon>
    </lineage>
</organism>
<comment type="subcellular location">
    <subcellularLocation>
        <location evidence="1">Nucleus</location>
    </subcellularLocation>
</comment>
<evidence type="ECO:0000256" key="3">
    <source>
        <dbReference type="SAM" id="MobiDB-lite"/>
    </source>
</evidence>
<dbReference type="PANTHER" id="PTHR37534">
    <property type="entry name" value="TRANSCRIPTIONAL ACTIVATOR PROTEIN UGA3"/>
    <property type="match status" value="1"/>
</dbReference>
<dbReference type="PANTHER" id="PTHR37534:SF10">
    <property type="entry name" value="ZN(II)2CYS6 TRANSCRIPTION FACTOR (EUROFUNG)"/>
    <property type="match status" value="1"/>
</dbReference>
<keyword evidence="2" id="KW-0539">Nucleus</keyword>
<dbReference type="EMBL" id="JBBBZM010000046">
    <property type="protein sequence ID" value="KAL0636626.1"/>
    <property type="molecule type" value="Genomic_DNA"/>
</dbReference>
<evidence type="ECO:0000313" key="5">
    <source>
        <dbReference type="Proteomes" id="UP001447188"/>
    </source>
</evidence>
<sequence>MVTDWKLALGCQKGGRECTYPEVVPSKPIGGHKSKRDKPTTSREGSSSLEELEEEDEYDDYEEEKPIASDRPRLKSSTSHGYLRGTQQRRDSWPVPDQIRRPHVRNRKTGSSIDPSPSPNDHYYPDSSEPTSPAESSLRRTTSHVSLVNSAEWAHLPHDVAFYLNYHRQMLSCHHYLLKADGNNFFGVTLLELAINNEALLYAVAAFSSFHYSVHHKTGVFQTFLEYYNKSVGLLRVSLDQEHTLSTLITILQLASFEVLSPLFSSLNLLTSLQEFLGDWMNLMEHRNAASKILTSLWNPVTMSETFDKRMVFNWFSHFDVLVAMMAGHQTTVGGEWSEENRKAVRRAAEANPENLGLKVDNASCAFRDLAMEISIMTAKRSQHQMTIEEFLKESQRLLQACSDWYKELDPAILTGSEDISRMTGGNPEDSCPFKPAKIYKGVRWAVNFLVCDYYGLIIMLKHQLTLTSGLAPSPDLADLAVSICSILAAVEVYPDTPSGALLAAQAPLGLAALWIPNNKRYRRWIQKQLAKIEKMGFVYPLAFRARMAELWVDPQLKHTWISNNTETAIGMSIRQLVDMRDAEFPQDAARHDLKEMRALLTEMRLDSKGSGSLPTPTSEASPQDQRFMGHEDTDHYFPVIQEGSENEWA</sequence>
<keyword evidence="5" id="KW-1185">Reference proteome</keyword>
<dbReference type="Proteomes" id="UP001447188">
    <property type="component" value="Unassembled WGS sequence"/>
</dbReference>
<name>A0ABR3GM38_9PEZI</name>
<evidence type="ECO:0000313" key="4">
    <source>
        <dbReference type="EMBL" id="KAL0636626.1"/>
    </source>
</evidence>
<feature type="region of interest" description="Disordered" evidence="3">
    <location>
        <begin position="606"/>
        <end position="630"/>
    </location>
</feature>
<dbReference type="Pfam" id="PF11951">
    <property type="entry name" value="Fungal_trans_2"/>
    <property type="match status" value="1"/>
</dbReference>
<feature type="compositionally biased region" description="Basic and acidic residues" evidence="3">
    <location>
        <begin position="64"/>
        <end position="73"/>
    </location>
</feature>
<feature type="region of interest" description="Disordered" evidence="3">
    <location>
        <begin position="16"/>
        <end position="140"/>
    </location>
</feature>
<feature type="compositionally biased region" description="Polar residues" evidence="3">
    <location>
        <begin position="610"/>
        <end position="625"/>
    </location>
</feature>
<reference evidence="4 5" key="1">
    <citation type="submission" date="2024-02" db="EMBL/GenBank/DDBJ databases">
        <title>Discinaceae phylogenomics.</title>
        <authorList>
            <person name="Dirks A.C."/>
            <person name="James T.Y."/>
        </authorList>
    </citation>
    <scope>NUCLEOTIDE SEQUENCE [LARGE SCALE GENOMIC DNA]</scope>
    <source>
        <strain evidence="4 5">ACD0624</strain>
    </source>
</reference>
<feature type="compositionally biased region" description="Acidic residues" evidence="3">
    <location>
        <begin position="50"/>
        <end position="63"/>
    </location>
</feature>
<proteinExistence type="predicted"/>